<sequence>PRLGATELRIAAEPELRKTLDQVREPAMKEEAMASVITERRGVHCTLGEGELLVDLGLWEAESLFNVDLYADLPPLLPPSSEPSITLVPKSILERAPVPKGSPESPEAHKCLPSHLHPSGCASSLWLHQAPPSLRLHLCPLLLWLHCGLSDPSLRDGRRNHWFHLITLAHWLSVSTSGSSPTCSATISQPPGVVSPSSSIAPPSVGSIMGRHHGCDLGPSCCLLPGSCLHLMAPPVSSLALPWTLFAILLPGVRPPPEPTPKFPPSPPYVFLLRKDAPSGTGGGYITPMDCHYVCFPSHVLPLI</sequence>
<feature type="non-terminal residue" evidence="1">
    <location>
        <position position="1"/>
    </location>
</feature>
<reference evidence="1 2" key="1">
    <citation type="submission" date="2024-05" db="EMBL/GenBank/DDBJ databases">
        <title>Genome sequencing and assembly of Indian major carp, Cirrhinus mrigala (Hamilton, 1822).</title>
        <authorList>
            <person name="Mohindra V."/>
            <person name="Chowdhury L.M."/>
            <person name="Lal K."/>
            <person name="Jena J.K."/>
        </authorList>
    </citation>
    <scope>NUCLEOTIDE SEQUENCE [LARGE SCALE GENOMIC DNA]</scope>
    <source>
        <strain evidence="1">CM1030</strain>
        <tissue evidence="1">Blood</tissue>
    </source>
</reference>
<comment type="caution">
    <text evidence="1">The sequence shown here is derived from an EMBL/GenBank/DDBJ whole genome shotgun (WGS) entry which is preliminary data.</text>
</comment>
<organism evidence="1 2">
    <name type="scientific">Cirrhinus mrigala</name>
    <name type="common">Mrigala</name>
    <dbReference type="NCBI Taxonomy" id="683832"/>
    <lineage>
        <taxon>Eukaryota</taxon>
        <taxon>Metazoa</taxon>
        <taxon>Chordata</taxon>
        <taxon>Craniata</taxon>
        <taxon>Vertebrata</taxon>
        <taxon>Euteleostomi</taxon>
        <taxon>Actinopterygii</taxon>
        <taxon>Neopterygii</taxon>
        <taxon>Teleostei</taxon>
        <taxon>Ostariophysi</taxon>
        <taxon>Cypriniformes</taxon>
        <taxon>Cyprinidae</taxon>
        <taxon>Labeoninae</taxon>
        <taxon>Labeonini</taxon>
        <taxon>Cirrhinus</taxon>
    </lineage>
</organism>
<dbReference type="AlphaFoldDB" id="A0ABD0RMT6"/>
<evidence type="ECO:0000313" key="1">
    <source>
        <dbReference type="EMBL" id="KAL0199837.1"/>
    </source>
</evidence>
<accession>A0ABD0RMT6</accession>
<gene>
    <name evidence="1" type="ORF">M9458_003024</name>
</gene>
<protein>
    <submittedName>
        <fullName evidence="1">Uncharacterized protein</fullName>
    </submittedName>
</protein>
<evidence type="ECO:0000313" key="2">
    <source>
        <dbReference type="Proteomes" id="UP001529510"/>
    </source>
</evidence>
<dbReference type="Proteomes" id="UP001529510">
    <property type="component" value="Unassembled WGS sequence"/>
</dbReference>
<proteinExistence type="predicted"/>
<name>A0ABD0RMT6_CIRMR</name>
<dbReference type="EMBL" id="JAMKFB020000002">
    <property type="protein sequence ID" value="KAL0199837.1"/>
    <property type="molecule type" value="Genomic_DNA"/>
</dbReference>
<keyword evidence="2" id="KW-1185">Reference proteome</keyword>